<reference evidence="1 2" key="1">
    <citation type="submission" date="2012-04" db="EMBL/GenBank/DDBJ databases">
        <title>The Genome Sequence of Loa loa.</title>
        <authorList>
            <consortium name="The Broad Institute Genome Sequencing Platform"/>
            <consortium name="Broad Institute Genome Sequencing Center for Infectious Disease"/>
            <person name="Nutman T.B."/>
            <person name="Fink D.L."/>
            <person name="Russ C."/>
            <person name="Young S."/>
            <person name="Zeng Q."/>
            <person name="Gargeya S."/>
            <person name="Alvarado L."/>
            <person name="Berlin A."/>
            <person name="Chapman S.B."/>
            <person name="Chen Z."/>
            <person name="Freedman E."/>
            <person name="Gellesch M."/>
            <person name="Goldberg J."/>
            <person name="Griggs A."/>
            <person name="Gujja S."/>
            <person name="Heilman E.R."/>
            <person name="Heiman D."/>
            <person name="Howarth C."/>
            <person name="Mehta T."/>
            <person name="Neiman D."/>
            <person name="Pearson M."/>
            <person name="Roberts A."/>
            <person name="Saif S."/>
            <person name="Shea T."/>
            <person name="Shenoy N."/>
            <person name="Sisk P."/>
            <person name="Stolte C."/>
            <person name="Sykes S."/>
            <person name="White J."/>
            <person name="Yandava C."/>
            <person name="Haas B."/>
            <person name="Henn M.R."/>
            <person name="Nusbaum C."/>
            <person name="Birren B."/>
        </authorList>
    </citation>
    <scope>NUCLEOTIDE SEQUENCE [LARGE SCALE GENOMIC DNA]</scope>
</reference>
<protein>
    <submittedName>
        <fullName evidence="3">Ovule protein</fullName>
    </submittedName>
</protein>
<organism evidence="2 3">
    <name type="scientific">Loa loa</name>
    <name type="common">Eye worm</name>
    <name type="synonym">Filaria loa</name>
    <dbReference type="NCBI Taxonomy" id="7209"/>
    <lineage>
        <taxon>Eukaryota</taxon>
        <taxon>Metazoa</taxon>
        <taxon>Ecdysozoa</taxon>
        <taxon>Nematoda</taxon>
        <taxon>Chromadorea</taxon>
        <taxon>Rhabditida</taxon>
        <taxon>Spirurina</taxon>
        <taxon>Spiruromorpha</taxon>
        <taxon>Filarioidea</taxon>
        <taxon>Onchocercidae</taxon>
        <taxon>Loa</taxon>
    </lineage>
</organism>
<sequence>MSGREVLVKRILAMVISYDKGFDESLSNQTTSTTSGLLEDKIQTCSTYQSPSRIRRSNGTMVFQLGRIGQLLQRLRPLT</sequence>
<dbReference type="WBParaSite" id="EN70_5046">
    <property type="protein sequence ID" value="EN70_5046"/>
    <property type="gene ID" value="EN70_5046"/>
</dbReference>
<dbReference type="RefSeq" id="XP_020307199.1">
    <property type="nucleotide sequence ID" value="XM_020449283.1"/>
</dbReference>
<dbReference type="GeneID" id="31251442"/>
<evidence type="ECO:0000313" key="1">
    <source>
        <dbReference type="EMBL" id="EJD76397.1"/>
    </source>
</evidence>
<name>A0A1I7VQ57_LOALO</name>
<keyword evidence="2" id="KW-1185">Reference proteome</keyword>
<dbReference type="CTD" id="31251442"/>
<gene>
    <name evidence="1 3" type="ORF">LOAG_16634</name>
</gene>
<dbReference type="EMBL" id="JH712076">
    <property type="protein sequence ID" value="EJD76397.1"/>
    <property type="molecule type" value="Genomic_DNA"/>
</dbReference>
<evidence type="ECO:0000313" key="2">
    <source>
        <dbReference type="Proteomes" id="UP000095285"/>
    </source>
</evidence>
<accession>A0A1S0UNE1</accession>
<dbReference type="Proteomes" id="UP000095285">
    <property type="component" value="Unassembled WGS sequence"/>
</dbReference>
<accession>A0A1I7VQ57</accession>
<dbReference type="KEGG" id="loa:LOAG_16634"/>
<dbReference type="AlphaFoldDB" id="A0A1I7VQ57"/>
<proteinExistence type="predicted"/>
<reference evidence="3" key="2">
    <citation type="submission" date="2016-11" db="UniProtKB">
        <authorList>
            <consortium name="WormBaseParasite"/>
        </authorList>
    </citation>
    <scope>IDENTIFICATION</scope>
</reference>
<evidence type="ECO:0000313" key="3">
    <source>
        <dbReference type="WBParaSite" id="EN70_5046"/>
    </source>
</evidence>